<protein>
    <submittedName>
        <fullName evidence="1">Uncharacterized protein</fullName>
    </submittedName>
</protein>
<dbReference type="STRING" id="36805.BOH66_08505"/>
<accession>A0A1P8U823</accession>
<dbReference type="EMBL" id="CP018762">
    <property type="protein sequence ID" value="APZ34278.1"/>
    <property type="molecule type" value="Genomic_DNA"/>
</dbReference>
<evidence type="ECO:0000313" key="1">
    <source>
        <dbReference type="EMBL" id="APZ34278.1"/>
    </source>
</evidence>
<dbReference type="OrthoDB" id="9972909at2"/>
<sequence>MRPLSPTQLSTLRKIEEFGLTVPTVTLDGPLAMAHLDLPWPGHEIVRVQTARRLARDGLIAPLEYTPPPGEIIIEWEITEAGRALLRDFDAVRVAGVVS</sequence>
<keyword evidence="2" id="KW-1185">Reference proteome</keyword>
<gene>
    <name evidence="1" type="ORF">BOH66_08505</name>
</gene>
<organism evidence="1 2">
    <name type="scientific">Microbacterium aurum</name>
    <dbReference type="NCBI Taxonomy" id="36805"/>
    <lineage>
        <taxon>Bacteria</taxon>
        <taxon>Bacillati</taxon>
        <taxon>Actinomycetota</taxon>
        <taxon>Actinomycetes</taxon>
        <taxon>Micrococcales</taxon>
        <taxon>Microbacteriaceae</taxon>
        <taxon>Microbacterium</taxon>
    </lineage>
</organism>
<reference evidence="1 2" key="1">
    <citation type="submission" date="2016-12" db="EMBL/GenBank/DDBJ databases">
        <title>Complete genome sequence of Microbacterium aurum KACC 15219.</title>
        <authorList>
            <person name="Jung Y."/>
            <person name="Shin J.-H."/>
            <person name="Lee Y.-J."/>
            <person name="Yi H."/>
            <person name="Bahn Y.-S."/>
            <person name="Kim J.F."/>
            <person name="Lee D.-W."/>
        </authorList>
    </citation>
    <scope>NUCLEOTIDE SEQUENCE [LARGE SCALE GENOMIC DNA]</scope>
    <source>
        <strain evidence="1 2">KACC 15219</strain>
    </source>
</reference>
<dbReference type="KEGG" id="maur:BOH66_08505"/>
<dbReference type="Proteomes" id="UP000187185">
    <property type="component" value="Chromosome"/>
</dbReference>
<name>A0A1P8U823_9MICO</name>
<dbReference type="RefSeq" id="WP_076690593.1">
    <property type="nucleotide sequence ID" value="NZ_CP018762.1"/>
</dbReference>
<dbReference type="AlphaFoldDB" id="A0A1P8U823"/>
<proteinExistence type="predicted"/>
<evidence type="ECO:0000313" key="2">
    <source>
        <dbReference type="Proteomes" id="UP000187185"/>
    </source>
</evidence>